<dbReference type="InterPro" id="IPR002053">
    <property type="entry name" value="Glyco_hydro_25"/>
</dbReference>
<organism evidence="4 5">
    <name type="scientific">Hornefia porci</name>
    <dbReference type="NCBI Taxonomy" id="2652292"/>
    <lineage>
        <taxon>Bacteria</taxon>
        <taxon>Bacillati</taxon>
        <taxon>Bacillota</taxon>
        <taxon>Clostridia</taxon>
        <taxon>Peptostreptococcales</taxon>
        <taxon>Anaerovoracaceae</taxon>
        <taxon>Hornefia</taxon>
    </lineage>
</organism>
<dbReference type="GO" id="GO:0016052">
    <property type="term" value="P:carbohydrate catabolic process"/>
    <property type="evidence" value="ECO:0007669"/>
    <property type="project" value="TreeGrafter"/>
</dbReference>
<dbReference type="Proteomes" id="UP000187404">
    <property type="component" value="Unassembled WGS sequence"/>
</dbReference>
<proteinExistence type="inferred from homology"/>
<dbReference type="PROSITE" id="PS51904">
    <property type="entry name" value="GLYCOSYL_HYDROL_F25_2"/>
    <property type="match status" value="1"/>
</dbReference>
<dbReference type="RefSeq" id="WP_075711929.1">
    <property type="nucleotide sequence ID" value="NZ_MJIE01000001.1"/>
</dbReference>
<keyword evidence="5" id="KW-1185">Reference proteome</keyword>
<evidence type="ECO:0000313" key="5">
    <source>
        <dbReference type="Proteomes" id="UP000187404"/>
    </source>
</evidence>
<keyword evidence="3" id="KW-1133">Transmembrane helix</keyword>
<keyword evidence="3" id="KW-0472">Membrane</keyword>
<dbReference type="InterPro" id="IPR017853">
    <property type="entry name" value="GH"/>
</dbReference>
<evidence type="ECO:0000313" key="4">
    <source>
        <dbReference type="EMBL" id="OLR54910.1"/>
    </source>
</evidence>
<name>A0A1Q9JF93_9FIRM</name>
<dbReference type="CDD" id="cd06414">
    <property type="entry name" value="GH25_LytC-like"/>
    <property type="match status" value="1"/>
</dbReference>
<sequence length="320" mass="36716">MRKIKETAGTKGKNRIQKSKKPVKPVRKGKSVRSSGRRGKRKPGGTGRKRRGGFRLRDRRIALITAVVVLAAAAVFLFCISYVVLGSYNGLGEKETIRMNRYSSDALYTRSGLRHYRDKNYRSIPGIDVSVFQGNVDWDKVYDAGIRFAMIRVGYSGSEKGTIHEDENFRKNLKGAKKAGLDVGVYFYSQAITTDEAVREAKYVIRHIRGRGVTYPVVYDMEHTPGDRVGDLTKKEKTEIADAFCTIVQKNSFRPMIYGNPEWLLKNLDLRYLTGYEFWLAHYSRTSYYPYQYAMWQYSSTGKIKGIRKNVDLNIYFVKK</sequence>
<comment type="caution">
    <text evidence="4">The sequence shown here is derived from an EMBL/GenBank/DDBJ whole genome shotgun (WGS) entry which is preliminary data.</text>
</comment>
<gene>
    <name evidence="4" type="ORF">BHK98_01715</name>
</gene>
<reference evidence="4 5" key="1">
    <citation type="journal article" date="2016" name="Appl. Environ. Microbiol.">
        <title>Function and Phylogeny of Bacterial Butyryl Coenzyme A:Acetate Transferases and Their Diversity in the Proximal Colon of Swine.</title>
        <authorList>
            <person name="Trachsel J."/>
            <person name="Bayles D.O."/>
            <person name="Looft T."/>
            <person name="Levine U.Y."/>
            <person name="Allen H.K."/>
        </authorList>
    </citation>
    <scope>NUCLEOTIDE SEQUENCE [LARGE SCALE GENOMIC DNA]</scope>
    <source>
        <strain evidence="4 5">68-3-10</strain>
    </source>
</reference>
<comment type="similarity">
    <text evidence="1">Belongs to the glycosyl hydrolase 25 family.</text>
</comment>
<evidence type="ECO:0000256" key="2">
    <source>
        <dbReference type="SAM" id="MobiDB-lite"/>
    </source>
</evidence>
<dbReference type="GO" id="GO:0003796">
    <property type="term" value="F:lysozyme activity"/>
    <property type="evidence" value="ECO:0007669"/>
    <property type="project" value="InterPro"/>
</dbReference>
<dbReference type="AlphaFoldDB" id="A0A1Q9JF93"/>
<dbReference type="STRING" id="1261640.BHK98_01715"/>
<accession>A0A1Q9JF93</accession>
<keyword evidence="3" id="KW-0812">Transmembrane</keyword>
<dbReference type="Pfam" id="PF01183">
    <property type="entry name" value="Glyco_hydro_25"/>
    <property type="match status" value="1"/>
</dbReference>
<feature type="transmembrane region" description="Helical" evidence="3">
    <location>
        <begin position="61"/>
        <end position="85"/>
    </location>
</feature>
<evidence type="ECO:0000256" key="1">
    <source>
        <dbReference type="ARBA" id="ARBA00010646"/>
    </source>
</evidence>
<dbReference type="PANTHER" id="PTHR34135:SF2">
    <property type="entry name" value="LYSOZYME"/>
    <property type="match status" value="1"/>
</dbReference>
<evidence type="ECO:0008006" key="6">
    <source>
        <dbReference type="Google" id="ProtNLM"/>
    </source>
</evidence>
<protein>
    <recommendedName>
        <fullName evidence="6">Lysozyme</fullName>
    </recommendedName>
</protein>
<dbReference type="OrthoDB" id="9783374at2"/>
<evidence type="ECO:0000256" key="3">
    <source>
        <dbReference type="SAM" id="Phobius"/>
    </source>
</evidence>
<dbReference type="SUPFAM" id="SSF51445">
    <property type="entry name" value="(Trans)glycosidases"/>
    <property type="match status" value="1"/>
</dbReference>
<feature type="region of interest" description="Disordered" evidence="2">
    <location>
        <begin position="1"/>
        <end position="52"/>
    </location>
</feature>
<dbReference type="GO" id="GO:0009253">
    <property type="term" value="P:peptidoglycan catabolic process"/>
    <property type="evidence" value="ECO:0007669"/>
    <property type="project" value="InterPro"/>
</dbReference>
<dbReference type="PANTHER" id="PTHR34135">
    <property type="entry name" value="LYSOZYME"/>
    <property type="match status" value="1"/>
</dbReference>
<dbReference type="EMBL" id="MJIE01000001">
    <property type="protein sequence ID" value="OLR54910.1"/>
    <property type="molecule type" value="Genomic_DNA"/>
</dbReference>
<feature type="compositionally biased region" description="Basic residues" evidence="2">
    <location>
        <begin position="12"/>
        <end position="52"/>
    </location>
</feature>
<dbReference type="Gene3D" id="3.20.20.80">
    <property type="entry name" value="Glycosidases"/>
    <property type="match status" value="1"/>
</dbReference>
<dbReference type="GO" id="GO:0016998">
    <property type="term" value="P:cell wall macromolecule catabolic process"/>
    <property type="evidence" value="ECO:0007669"/>
    <property type="project" value="InterPro"/>
</dbReference>